<accession>A0AAD9R6K0</accession>
<evidence type="ECO:0000256" key="13">
    <source>
        <dbReference type="SAM" id="MobiDB-lite"/>
    </source>
</evidence>
<gene>
    <name evidence="15" type="ORF">P5673_000133</name>
</gene>
<evidence type="ECO:0000256" key="8">
    <source>
        <dbReference type="ARBA" id="ARBA00047899"/>
    </source>
</evidence>
<evidence type="ECO:0000256" key="12">
    <source>
        <dbReference type="PROSITE-ProRule" id="PRU10141"/>
    </source>
</evidence>
<dbReference type="GO" id="GO:0005524">
    <property type="term" value="F:ATP binding"/>
    <property type="evidence" value="ECO:0007669"/>
    <property type="project" value="UniProtKB-UniRule"/>
</dbReference>
<feature type="region of interest" description="Disordered" evidence="13">
    <location>
        <begin position="366"/>
        <end position="392"/>
    </location>
</feature>
<proteinExistence type="predicted"/>
<evidence type="ECO:0000256" key="5">
    <source>
        <dbReference type="ARBA" id="ARBA00022741"/>
    </source>
</evidence>
<dbReference type="PROSITE" id="PS00107">
    <property type="entry name" value="PROTEIN_KINASE_ATP"/>
    <property type="match status" value="1"/>
</dbReference>
<dbReference type="PROSITE" id="PS50011">
    <property type="entry name" value="PROTEIN_KINASE_DOM"/>
    <property type="match status" value="1"/>
</dbReference>
<dbReference type="Gene3D" id="1.10.510.10">
    <property type="entry name" value="Transferase(Phosphotransferase) domain 1"/>
    <property type="match status" value="1"/>
</dbReference>
<dbReference type="PROSITE" id="PS00108">
    <property type="entry name" value="PROTEIN_KINASE_ST"/>
    <property type="match status" value="1"/>
</dbReference>
<dbReference type="GO" id="GO:0005737">
    <property type="term" value="C:cytoplasm"/>
    <property type="evidence" value="ECO:0007669"/>
    <property type="project" value="UniProtKB-ARBA"/>
</dbReference>
<dbReference type="FunFam" id="3.30.200.20:FF:000042">
    <property type="entry name" value="Aurora kinase A"/>
    <property type="match status" value="1"/>
</dbReference>
<dbReference type="SUPFAM" id="SSF56112">
    <property type="entry name" value="Protein kinase-like (PK-like)"/>
    <property type="match status" value="1"/>
</dbReference>
<dbReference type="InterPro" id="IPR011009">
    <property type="entry name" value="Kinase-like_dom_sf"/>
</dbReference>
<keyword evidence="4" id="KW-0677">Repeat</keyword>
<keyword evidence="5 12" id="KW-0547">Nucleotide-binding</keyword>
<dbReference type="GO" id="GO:0007224">
    <property type="term" value="P:smoothened signaling pathway"/>
    <property type="evidence" value="ECO:0007669"/>
    <property type="project" value="TreeGrafter"/>
</dbReference>
<feature type="domain" description="Protein kinase" evidence="14">
    <location>
        <begin position="4"/>
        <end position="348"/>
    </location>
</feature>
<evidence type="ECO:0000313" key="15">
    <source>
        <dbReference type="EMBL" id="KAK2574018.1"/>
    </source>
</evidence>
<evidence type="ECO:0000256" key="3">
    <source>
        <dbReference type="ARBA" id="ARBA00022679"/>
    </source>
</evidence>
<dbReference type="AlphaFoldDB" id="A0AAD9R6K0"/>
<comment type="catalytic activity">
    <reaction evidence="8">
        <text>L-threonyl-[protein] + ATP = O-phospho-L-threonyl-[protein] + ADP + H(+)</text>
        <dbReference type="Rhea" id="RHEA:46608"/>
        <dbReference type="Rhea" id="RHEA-COMP:11060"/>
        <dbReference type="Rhea" id="RHEA-COMP:11605"/>
        <dbReference type="ChEBI" id="CHEBI:15378"/>
        <dbReference type="ChEBI" id="CHEBI:30013"/>
        <dbReference type="ChEBI" id="CHEBI:30616"/>
        <dbReference type="ChEBI" id="CHEBI:61977"/>
        <dbReference type="ChEBI" id="CHEBI:456216"/>
        <dbReference type="EC" id="2.7.11.1"/>
    </reaction>
</comment>
<feature type="repeat" description="HEAT" evidence="10">
    <location>
        <begin position="514"/>
        <end position="552"/>
    </location>
</feature>
<dbReference type="Proteomes" id="UP001249851">
    <property type="component" value="Unassembled WGS sequence"/>
</dbReference>
<dbReference type="EC" id="2.7.11.1" evidence="1"/>
<dbReference type="InterPro" id="IPR011989">
    <property type="entry name" value="ARM-like"/>
</dbReference>
<keyword evidence="3" id="KW-0808">Transferase</keyword>
<dbReference type="PANTHER" id="PTHR22983">
    <property type="entry name" value="PROTEIN KINASE RELATED"/>
    <property type="match status" value="1"/>
</dbReference>
<dbReference type="GO" id="GO:0004674">
    <property type="term" value="F:protein serine/threonine kinase activity"/>
    <property type="evidence" value="ECO:0007669"/>
    <property type="project" value="UniProtKB-KW"/>
</dbReference>
<evidence type="ECO:0000256" key="6">
    <source>
        <dbReference type="ARBA" id="ARBA00022777"/>
    </source>
</evidence>
<feature type="compositionally biased region" description="Polar residues" evidence="13">
    <location>
        <begin position="263"/>
        <end position="275"/>
    </location>
</feature>
<dbReference type="FunFam" id="1.10.510.10:FF:002988">
    <property type="match status" value="1"/>
</dbReference>
<dbReference type="CDD" id="cd14002">
    <property type="entry name" value="STKc_STK36"/>
    <property type="match status" value="1"/>
</dbReference>
<organism evidence="15 16">
    <name type="scientific">Acropora cervicornis</name>
    <name type="common">Staghorn coral</name>
    <dbReference type="NCBI Taxonomy" id="6130"/>
    <lineage>
        <taxon>Eukaryota</taxon>
        <taxon>Metazoa</taxon>
        <taxon>Cnidaria</taxon>
        <taxon>Anthozoa</taxon>
        <taxon>Hexacorallia</taxon>
        <taxon>Scleractinia</taxon>
        <taxon>Astrocoeniina</taxon>
        <taxon>Acroporidae</taxon>
        <taxon>Acropora</taxon>
    </lineage>
</organism>
<keyword evidence="2" id="KW-0723">Serine/threonine-protein kinase</keyword>
<feature type="compositionally biased region" description="Basic and acidic residues" evidence="13">
    <location>
        <begin position="333"/>
        <end position="348"/>
    </location>
</feature>
<evidence type="ECO:0000259" key="14">
    <source>
        <dbReference type="PROSITE" id="PS50011"/>
    </source>
</evidence>
<dbReference type="SMART" id="SM00220">
    <property type="entry name" value="S_TKc"/>
    <property type="match status" value="1"/>
</dbReference>
<comment type="catalytic activity">
    <reaction evidence="9">
        <text>L-seryl-[protein] + ATP = O-phospho-L-seryl-[protein] + ADP + H(+)</text>
        <dbReference type="Rhea" id="RHEA:17989"/>
        <dbReference type="Rhea" id="RHEA-COMP:9863"/>
        <dbReference type="Rhea" id="RHEA-COMP:11604"/>
        <dbReference type="ChEBI" id="CHEBI:15378"/>
        <dbReference type="ChEBI" id="CHEBI:29999"/>
        <dbReference type="ChEBI" id="CHEBI:30616"/>
        <dbReference type="ChEBI" id="CHEBI:83421"/>
        <dbReference type="ChEBI" id="CHEBI:456216"/>
        <dbReference type="EC" id="2.7.11.1"/>
    </reaction>
</comment>
<dbReference type="InterPro" id="IPR000719">
    <property type="entry name" value="Prot_kinase_dom"/>
</dbReference>
<comment type="caution">
    <text evidence="15">The sequence shown here is derived from an EMBL/GenBank/DDBJ whole genome shotgun (WGS) entry which is preliminary data.</text>
</comment>
<evidence type="ECO:0000256" key="7">
    <source>
        <dbReference type="ARBA" id="ARBA00022840"/>
    </source>
</evidence>
<dbReference type="InterPro" id="IPR000225">
    <property type="entry name" value="Armadillo"/>
</dbReference>
<feature type="region of interest" description="Disordered" evidence="13">
    <location>
        <begin position="234"/>
        <end position="348"/>
    </location>
</feature>
<dbReference type="InterPro" id="IPR021133">
    <property type="entry name" value="HEAT_type_2"/>
</dbReference>
<keyword evidence="6 15" id="KW-0418">Kinase</keyword>
<evidence type="ECO:0000256" key="10">
    <source>
        <dbReference type="PROSITE-ProRule" id="PRU00103"/>
    </source>
</evidence>
<evidence type="ECO:0000256" key="11">
    <source>
        <dbReference type="PROSITE-ProRule" id="PRU00259"/>
    </source>
</evidence>
<dbReference type="Gene3D" id="1.25.10.10">
    <property type="entry name" value="Leucine-rich Repeat Variant"/>
    <property type="match status" value="1"/>
</dbReference>
<keyword evidence="16" id="KW-1185">Reference proteome</keyword>
<dbReference type="PROSITE" id="PS50077">
    <property type="entry name" value="HEAT_REPEAT"/>
    <property type="match status" value="1"/>
</dbReference>
<evidence type="ECO:0000256" key="1">
    <source>
        <dbReference type="ARBA" id="ARBA00012513"/>
    </source>
</evidence>
<protein>
    <recommendedName>
        <fullName evidence="1">non-specific serine/threonine protein kinase</fullName>
        <ecNumber evidence="1">2.7.11.1</ecNumber>
    </recommendedName>
</protein>
<dbReference type="Pfam" id="PF00069">
    <property type="entry name" value="Pkinase"/>
    <property type="match status" value="1"/>
</dbReference>
<dbReference type="InterPro" id="IPR016024">
    <property type="entry name" value="ARM-type_fold"/>
</dbReference>
<evidence type="ECO:0000256" key="9">
    <source>
        <dbReference type="ARBA" id="ARBA00048679"/>
    </source>
</evidence>
<dbReference type="InterPro" id="IPR008271">
    <property type="entry name" value="Ser/Thr_kinase_AS"/>
</dbReference>
<sequence>MERYHVLQLIGEGSFGKVYKGRKKYSGQIVALKFIPKVGRSEKELKNLQREIDIMRTLEHGNIIKLLDSFETPKEVCVVTEYAEGELFQVLEDDGSLPEQQVRMIACQLVKALYYLHSHRILHRDMKPQNILLGKGGIVKLCDFGFARAMSINTLVLTSIKGTPLYMSPELVQEKPYDHNSDLWSLGCILYELFVGTPPFYTNTGEPDLSEDDLKTVADPDVFEQPVIIKNGKTAKTRGKFAQGKIKKDTGNGEVRPSWIRKLQQQQESANNTNATEKKGRQESKKKPQSNIATEKPSSTKDVGIKEQPVANDCAGKRDSNEKMVDDDWEVQLEEKPTKAKRTGHEISDDYDRETSVIEQVLAAAVRRREEKSKRQSKRERGAQEELDSDEEWDYIAELAEEASKETAGQHAQSQESSLPEKLMTDMAFIQKVQDGLDSAADQVLDVGIPVDSVSLIIQLIKKPGLSQQPWAVQVIVDLLNVVTAFLEVFVLSTSEANSESSVLLTCGKRLVGVLPSLVNHGQDKELHVRLAALQCIQHLSNALDKQLTTEREEFYDNLVASDIKSVDCLIAALEVEPKVIQKLKVLHVQTVGVATLTVLASFANISNHQSSSKKNLSIFIAKKLLQPSNEKCLDVLHGLLKNRSSSLLVVRLLSKLCAVSRELSTYLLRHSIWRESLKMLFKNLGGVDDQEGTICILEILCAMLLDSEEIPEEIFDCSDHVASLFTASNVLEIQVLSATLLAKLLSSDVRLLQLDEASSILNAIPRALARLSQKPLLHVSVTGGYLDGIVDLLELCLAQDSGSTVCIKVLEGNIWNSLWSAVAILLGFAPDDKLLSVEALAAEAEDDTSVGTVHYSVLSFQGLEKVLNITHTLFTKTSLQSLMKLVEPPACASSFLSKMLTISFVDQLSKHLTGCKQVGKGQAAEMLKVFMSKIIKMFYYPFAIDVEEHLLHDTQSSDCYQHFWSFHPSLVCRLVLSDEMFVTQFAKYVITRRAEPFIASLVSADNPITLLSDAITILSHVARSSSEYVTMVTSVLQTDQESYEPLYNLLVHPSSSIVANACGMVGNILRHSANFYPALQRTSLLYALIECLKNSDSNVRKTASFAVGNAAYHSDSLYISLSQAIPMLVDLLTDSVARTRANAAGALGNLVRHSPSLYQQLIKSRAPDSILDLACNDGHPEAQDAALKTLRLFCRNPPCREVLVSLGIQQRLNRFLNRSRISGVFSHQSSVSSVPSTAQTNASLLSEHCVRILNKIKTSEKDA</sequence>
<name>A0AAD9R6K0_ACRCE</name>
<dbReference type="SMART" id="SM00185">
    <property type="entry name" value="ARM"/>
    <property type="match status" value="4"/>
</dbReference>
<feature type="repeat" description="ARM" evidence="11">
    <location>
        <begin position="1124"/>
        <end position="1151"/>
    </location>
</feature>
<dbReference type="InterPro" id="IPR000357">
    <property type="entry name" value="HEAT"/>
</dbReference>
<feature type="compositionally biased region" description="Basic and acidic residues" evidence="13">
    <location>
        <begin position="276"/>
        <end position="286"/>
    </location>
</feature>
<dbReference type="EMBL" id="JARQWQ010000001">
    <property type="protein sequence ID" value="KAK2574018.1"/>
    <property type="molecule type" value="Genomic_DNA"/>
</dbReference>
<keyword evidence="7 12" id="KW-0067">ATP-binding</keyword>
<feature type="compositionally biased region" description="Basic and acidic residues" evidence="13">
    <location>
        <begin position="315"/>
        <end position="326"/>
    </location>
</feature>
<feature type="compositionally biased region" description="Polar residues" evidence="13">
    <location>
        <begin position="289"/>
        <end position="301"/>
    </location>
</feature>
<evidence type="ECO:0000256" key="4">
    <source>
        <dbReference type="ARBA" id="ARBA00022737"/>
    </source>
</evidence>
<evidence type="ECO:0000313" key="16">
    <source>
        <dbReference type="Proteomes" id="UP001249851"/>
    </source>
</evidence>
<reference evidence="15" key="2">
    <citation type="journal article" date="2023" name="Science">
        <title>Genomic signatures of disease resistance in endangered staghorn corals.</title>
        <authorList>
            <person name="Vollmer S.V."/>
            <person name="Selwyn J.D."/>
            <person name="Despard B.A."/>
            <person name="Roesel C.L."/>
        </authorList>
    </citation>
    <scope>NUCLEOTIDE SEQUENCE</scope>
    <source>
        <strain evidence="15">K2</strain>
    </source>
</reference>
<dbReference type="PANTHER" id="PTHR22983:SF6">
    <property type="entry name" value="SERINE_THREONINE-PROTEIN KINASE 36"/>
    <property type="match status" value="1"/>
</dbReference>
<dbReference type="InterPro" id="IPR017441">
    <property type="entry name" value="Protein_kinase_ATP_BS"/>
</dbReference>
<reference evidence="15" key="1">
    <citation type="journal article" date="2023" name="G3 (Bethesda)">
        <title>Whole genome assembly and annotation of the endangered Caribbean coral Acropora cervicornis.</title>
        <authorList>
            <person name="Selwyn J.D."/>
            <person name="Vollmer S.V."/>
        </authorList>
    </citation>
    <scope>NUCLEOTIDE SEQUENCE</scope>
    <source>
        <strain evidence="15">K2</strain>
    </source>
</reference>
<dbReference type="PROSITE" id="PS50176">
    <property type="entry name" value="ARM_REPEAT"/>
    <property type="match status" value="1"/>
</dbReference>
<feature type="binding site" evidence="12">
    <location>
        <position position="33"/>
    </location>
    <ligand>
        <name>ATP</name>
        <dbReference type="ChEBI" id="CHEBI:30616"/>
    </ligand>
</feature>
<dbReference type="SUPFAM" id="SSF48371">
    <property type="entry name" value="ARM repeat"/>
    <property type="match status" value="1"/>
</dbReference>
<dbReference type="Pfam" id="PF00514">
    <property type="entry name" value="Arm"/>
    <property type="match status" value="1"/>
</dbReference>
<dbReference type="Pfam" id="PF02985">
    <property type="entry name" value="HEAT"/>
    <property type="match status" value="1"/>
</dbReference>
<feature type="compositionally biased region" description="Basic and acidic residues" evidence="13">
    <location>
        <begin position="367"/>
        <end position="384"/>
    </location>
</feature>
<evidence type="ECO:0000256" key="2">
    <source>
        <dbReference type="ARBA" id="ARBA00022527"/>
    </source>
</evidence>